<keyword evidence="5" id="KW-1185">Reference proteome</keyword>
<dbReference type="InterPro" id="IPR041095">
    <property type="entry name" value="EFG_II"/>
</dbReference>
<dbReference type="Gene3D" id="3.30.70.240">
    <property type="match status" value="1"/>
</dbReference>
<dbReference type="SUPFAM" id="SSF52540">
    <property type="entry name" value="P-loop containing nucleoside triphosphate hydrolases"/>
    <property type="match status" value="1"/>
</dbReference>
<dbReference type="InParanoid" id="A0A7G1G3U1"/>
<keyword evidence="1" id="KW-0547">Nucleotide-binding</keyword>
<dbReference type="GO" id="GO:0005525">
    <property type="term" value="F:GTP binding"/>
    <property type="evidence" value="ECO:0007669"/>
    <property type="project" value="UniProtKB-KW"/>
</dbReference>
<dbReference type="KEGG" id="ocy:OSSY52_12590"/>
<evidence type="ECO:0000313" key="4">
    <source>
        <dbReference type="EMBL" id="BBE31118.1"/>
    </source>
</evidence>
<dbReference type="Pfam" id="PF00009">
    <property type="entry name" value="GTP_EFTU"/>
    <property type="match status" value="1"/>
</dbReference>
<proteinExistence type="predicted"/>
<dbReference type="PANTHER" id="PTHR43261">
    <property type="entry name" value="TRANSLATION ELONGATION FACTOR G-RELATED"/>
    <property type="match status" value="1"/>
</dbReference>
<dbReference type="PANTHER" id="PTHR43261:SF6">
    <property type="entry name" value="ELONGATION FACTOR G-LIKE PROTEIN"/>
    <property type="match status" value="1"/>
</dbReference>
<dbReference type="GO" id="GO:0003924">
    <property type="term" value="F:GTPase activity"/>
    <property type="evidence" value="ECO:0007669"/>
    <property type="project" value="InterPro"/>
</dbReference>
<dbReference type="PROSITE" id="PS51722">
    <property type="entry name" value="G_TR_2"/>
    <property type="match status" value="1"/>
</dbReference>
<organism evidence="4 5">
    <name type="scientific">Tepiditoga spiralis</name>
    <dbReference type="NCBI Taxonomy" id="2108365"/>
    <lineage>
        <taxon>Bacteria</taxon>
        <taxon>Thermotogati</taxon>
        <taxon>Thermotogota</taxon>
        <taxon>Thermotogae</taxon>
        <taxon>Petrotogales</taxon>
        <taxon>Petrotogaceae</taxon>
        <taxon>Tepiditoga</taxon>
    </lineage>
</organism>
<evidence type="ECO:0000256" key="2">
    <source>
        <dbReference type="ARBA" id="ARBA00023134"/>
    </source>
</evidence>
<dbReference type="CDD" id="cd03713">
    <property type="entry name" value="EFG_mtEFG_C"/>
    <property type="match status" value="1"/>
</dbReference>
<dbReference type="Proteomes" id="UP000516361">
    <property type="component" value="Chromosome"/>
</dbReference>
<dbReference type="Gene3D" id="2.40.30.10">
    <property type="entry name" value="Translation factors"/>
    <property type="match status" value="1"/>
</dbReference>
<dbReference type="SMART" id="SM00889">
    <property type="entry name" value="EFG_IV"/>
    <property type="match status" value="1"/>
</dbReference>
<feature type="domain" description="Tr-type G" evidence="3">
    <location>
        <begin position="7"/>
        <end position="282"/>
    </location>
</feature>
<dbReference type="GO" id="GO:0032790">
    <property type="term" value="P:ribosome disassembly"/>
    <property type="evidence" value="ECO:0007669"/>
    <property type="project" value="TreeGrafter"/>
</dbReference>
<evidence type="ECO:0000259" key="3">
    <source>
        <dbReference type="PROSITE" id="PS51722"/>
    </source>
</evidence>
<dbReference type="Gene3D" id="3.30.230.10">
    <property type="match status" value="1"/>
</dbReference>
<dbReference type="SUPFAM" id="SSF54211">
    <property type="entry name" value="Ribosomal protein S5 domain 2-like"/>
    <property type="match status" value="1"/>
</dbReference>
<dbReference type="RefSeq" id="WP_190613459.1">
    <property type="nucleotide sequence ID" value="NZ_AP018712.1"/>
</dbReference>
<dbReference type="FunFam" id="3.30.230.10:FF:000003">
    <property type="entry name" value="Elongation factor G"/>
    <property type="match status" value="1"/>
</dbReference>
<dbReference type="InterPro" id="IPR000795">
    <property type="entry name" value="T_Tr_GTP-bd_dom"/>
</dbReference>
<dbReference type="SUPFAM" id="SSF54980">
    <property type="entry name" value="EF-G C-terminal domain-like"/>
    <property type="match status" value="2"/>
</dbReference>
<dbReference type="InterPro" id="IPR035649">
    <property type="entry name" value="EFG_V"/>
</dbReference>
<reference evidence="4 5" key="1">
    <citation type="submission" date="2018-06" db="EMBL/GenBank/DDBJ databases">
        <title>Genome sequencing of Oceanotoga sp. sy52.</title>
        <authorList>
            <person name="Mori K."/>
        </authorList>
    </citation>
    <scope>NUCLEOTIDE SEQUENCE [LARGE SCALE GENOMIC DNA]</scope>
    <source>
        <strain evidence="5">sy52</strain>
    </source>
</reference>
<dbReference type="Gene3D" id="3.40.50.300">
    <property type="entry name" value="P-loop containing nucleotide triphosphate hydrolases"/>
    <property type="match status" value="1"/>
</dbReference>
<keyword evidence="4" id="KW-0251">Elongation factor</keyword>
<dbReference type="SUPFAM" id="SSF50447">
    <property type="entry name" value="Translation proteins"/>
    <property type="match status" value="1"/>
</dbReference>
<dbReference type="InterPro" id="IPR020568">
    <property type="entry name" value="Ribosomal_Su5_D2-typ_SF"/>
</dbReference>
<dbReference type="NCBIfam" id="NF009381">
    <property type="entry name" value="PRK12740.1-5"/>
    <property type="match status" value="1"/>
</dbReference>
<keyword evidence="2" id="KW-0342">GTP-binding</keyword>
<name>A0A7G1G3U1_9BACT</name>
<gene>
    <name evidence="4" type="ORF">OSSY52_12590</name>
</gene>
<dbReference type="InterPro" id="IPR027417">
    <property type="entry name" value="P-loop_NTPase"/>
</dbReference>
<dbReference type="FunFam" id="3.30.70.870:FF:000002">
    <property type="entry name" value="Translation elongation factor 2"/>
    <property type="match status" value="1"/>
</dbReference>
<dbReference type="Pfam" id="PF22042">
    <property type="entry name" value="EF-G_D2"/>
    <property type="match status" value="1"/>
</dbReference>
<dbReference type="CDD" id="cd16262">
    <property type="entry name" value="EFG_III"/>
    <property type="match status" value="1"/>
</dbReference>
<dbReference type="InterPro" id="IPR005225">
    <property type="entry name" value="Small_GTP-bd"/>
</dbReference>
<protein>
    <submittedName>
        <fullName evidence="4">Elongation factor G-like protein</fullName>
    </submittedName>
</protein>
<dbReference type="Pfam" id="PF03764">
    <property type="entry name" value="EFG_IV"/>
    <property type="match status" value="1"/>
</dbReference>
<dbReference type="InterPro" id="IPR047872">
    <property type="entry name" value="EFG_IV"/>
</dbReference>
<dbReference type="Pfam" id="PF00679">
    <property type="entry name" value="EFG_C"/>
    <property type="match status" value="1"/>
</dbReference>
<keyword evidence="4" id="KW-0648">Protein biosynthesis</keyword>
<dbReference type="CDD" id="cd01434">
    <property type="entry name" value="EFG_mtEFG1_IV"/>
    <property type="match status" value="1"/>
</dbReference>
<dbReference type="SMART" id="SM00838">
    <property type="entry name" value="EFG_C"/>
    <property type="match status" value="1"/>
</dbReference>
<dbReference type="InterPro" id="IPR005517">
    <property type="entry name" value="Transl_elong_EFG/EF2_IV"/>
</dbReference>
<evidence type="ECO:0000313" key="5">
    <source>
        <dbReference type="Proteomes" id="UP000516361"/>
    </source>
</evidence>
<accession>A0A7G1G3U1</accession>
<dbReference type="InterPro" id="IPR000640">
    <property type="entry name" value="EFG_V-like"/>
</dbReference>
<dbReference type="EMBL" id="AP018712">
    <property type="protein sequence ID" value="BBE31118.1"/>
    <property type="molecule type" value="Genomic_DNA"/>
</dbReference>
<dbReference type="InterPro" id="IPR053905">
    <property type="entry name" value="EF-G-like_DII"/>
</dbReference>
<dbReference type="InterPro" id="IPR035647">
    <property type="entry name" value="EFG_III/V"/>
</dbReference>
<dbReference type="InterPro" id="IPR014721">
    <property type="entry name" value="Ribsml_uS5_D2-typ_fold_subgr"/>
</dbReference>
<dbReference type="InterPro" id="IPR009022">
    <property type="entry name" value="EFG_III"/>
</dbReference>
<dbReference type="InterPro" id="IPR009000">
    <property type="entry name" value="Transl_B-barrel_sf"/>
</dbReference>
<dbReference type="FunFam" id="3.30.70.240:FF:000001">
    <property type="entry name" value="Elongation factor G"/>
    <property type="match status" value="1"/>
</dbReference>
<dbReference type="NCBIfam" id="NF009379">
    <property type="entry name" value="PRK12740.1-3"/>
    <property type="match status" value="1"/>
</dbReference>
<dbReference type="NCBIfam" id="TIGR00231">
    <property type="entry name" value="small_GTP"/>
    <property type="match status" value="1"/>
</dbReference>
<dbReference type="Pfam" id="PF14492">
    <property type="entry name" value="EFG_III"/>
    <property type="match status" value="1"/>
</dbReference>
<dbReference type="AlphaFoldDB" id="A0A7G1G3U1"/>
<sequence length="689" mass="77216">MGKLVPSKKRIVGLFGHHGCGKTTMMDAVLKDYSKADRIGQRYLDKDEVEKEKGATFSNHIVSVDYDDLRVTFFDTPGSAEFLGDIETALHSVDNVLIVINGVSGVEVTTERVWKVARRMHKPIMFFINQLDKEGADFERVASELKEIFEDGVKVVPFQVPIGKEDNFRGIVNLLNKKSYIYKDDKLGKSEEQDDIPEEAKEYFEKYHPELIEDIVENDEEALEKYFESGEEELNMQTLIKDLHEAYGHDQIVPVLVGSAEKNIGMDRILFAVKNFGKLTSEKFYETIEGKKIEADFEAPLSGLIVKNDVDPFVGKLTYIRITSGVLKTGDSFNIVDEEATERVSHIYLPRFDKDEEINEAKAGDIVVIPKLKSSKIGETIGSAEFSGKIKTPEYPEPMISKSIIPNSKKDIDKITNALSKLQESDPTFAWEYDSETGETVVNGIGTIHLEVMMEKLKKNFGIDFEIGKPKIAYRETIKKSTKSEFKHKKQTGGHGQYGHVRIEMIPLERGSGYVFEDKIVGGVIPKNFIPSVDKGIREALKKGIVAGYPVVDVKVTLYDGSTHDVDSSDIAFQIAARTAFKNGMKDAKPTLLEPIMHVEIIVPNEYTGGVMGEISSKRGRPMGMETISKGVDKINAEIPLAEMLDFSPKLSSITSGRGYFIMKFSHYMEVPNDIQKKIIEENESEVNA</sequence>
<evidence type="ECO:0000256" key="1">
    <source>
        <dbReference type="ARBA" id="ARBA00022741"/>
    </source>
</evidence>
<dbReference type="GO" id="GO:0003746">
    <property type="term" value="F:translation elongation factor activity"/>
    <property type="evidence" value="ECO:0007669"/>
    <property type="project" value="UniProtKB-KW"/>
</dbReference>
<dbReference type="Gene3D" id="3.30.70.870">
    <property type="entry name" value="Elongation Factor G (Translational Gtpase), domain 3"/>
    <property type="match status" value="1"/>
</dbReference>